<dbReference type="EMBL" id="KN833788">
    <property type="protein sequence ID" value="KIK19202.1"/>
    <property type="molecule type" value="Genomic_DNA"/>
</dbReference>
<keyword evidence="3" id="KW-1185">Reference proteome</keyword>
<evidence type="ECO:0000313" key="2">
    <source>
        <dbReference type="EMBL" id="KIK19202.1"/>
    </source>
</evidence>
<gene>
    <name evidence="2" type="ORF">PISMIDRAFT_683395</name>
</gene>
<reference evidence="3" key="2">
    <citation type="submission" date="2015-01" db="EMBL/GenBank/DDBJ databases">
        <title>Evolutionary Origins and Diversification of the Mycorrhizal Mutualists.</title>
        <authorList>
            <consortium name="DOE Joint Genome Institute"/>
            <consortium name="Mycorrhizal Genomics Consortium"/>
            <person name="Kohler A."/>
            <person name="Kuo A."/>
            <person name="Nagy L.G."/>
            <person name="Floudas D."/>
            <person name="Copeland A."/>
            <person name="Barry K.W."/>
            <person name="Cichocki N."/>
            <person name="Veneault-Fourrey C."/>
            <person name="LaButti K."/>
            <person name="Lindquist E.A."/>
            <person name="Lipzen A."/>
            <person name="Lundell T."/>
            <person name="Morin E."/>
            <person name="Murat C."/>
            <person name="Riley R."/>
            <person name="Ohm R."/>
            <person name="Sun H."/>
            <person name="Tunlid A."/>
            <person name="Henrissat B."/>
            <person name="Grigoriev I.V."/>
            <person name="Hibbett D.S."/>
            <person name="Martin F."/>
        </authorList>
    </citation>
    <scope>NUCLEOTIDE SEQUENCE [LARGE SCALE GENOMIC DNA]</scope>
    <source>
        <strain evidence="3">441</strain>
    </source>
</reference>
<protein>
    <submittedName>
        <fullName evidence="2">Uncharacterized protein</fullName>
    </submittedName>
</protein>
<feature type="compositionally biased region" description="Basic and acidic residues" evidence="1">
    <location>
        <begin position="31"/>
        <end position="47"/>
    </location>
</feature>
<organism evidence="2 3">
    <name type="scientific">Pisolithus microcarpus 441</name>
    <dbReference type="NCBI Taxonomy" id="765257"/>
    <lineage>
        <taxon>Eukaryota</taxon>
        <taxon>Fungi</taxon>
        <taxon>Dikarya</taxon>
        <taxon>Basidiomycota</taxon>
        <taxon>Agaricomycotina</taxon>
        <taxon>Agaricomycetes</taxon>
        <taxon>Agaricomycetidae</taxon>
        <taxon>Boletales</taxon>
        <taxon>Sclerodermatineae</taxon>
        <taxon>Pisolithaceae</taxon>
        <taxon>Pisolithus</taxon>
    </lineage>
</organism>
<evidence type="ECO:0000256" key="1">
    <source>
        <dbReference type="SAM" id="MobiDB-lite"/>
    </source>
</evidence>
<accession>A0A0C9Z9Q0</accession>
<feature type="region of interest" description="Disordered" evidence="1">
    <location>
        <begin position="1"/>
        <end position="56"/>
    </location>
</feature>
<feature type="compositionally biased region" description="Polar residues" evidence="1">
    <location>
        <begin position="13"/>
        <end position="30"/>
    </location>
</feature>
<reference evidence="2 3" key="1">
    <citation type="submission" date="2014-04" db="EMBL/GenBank/DDBJ databases">
        <authorList>
            <consortium name="DOE Joint Genome Institute"/>
            <person name="Kuo A."/>
            <person name="Kohler A."/>
            <person name="Costa M.D."/>
            <person name="Nagy L.G."/>
            <person name="Floudas D."/>
            <person name="Copeland A."/>
            <person name="Barry K.W."/>
            <person name="Cichocki N."/>
            <person name="Veneault-Fourrey C."/>
            <person name="LaButti K."/>
            <person name="Lindquist E.A."/>
            <person name="Lipzen A."/>
            <person name="Lundell T."/>
            <person name="Morin E."/>
            <person name="Murat C."/>
            <person name="Sun H."/>
            <person name="Tunlid A."/>
            <person name="Henrissat B."/>
            <person name="Grigoriev I.V."/>
            <person name="Hibbett D.S."/>
            <person name="Martin F."/>
            <person name="Nordberg H.P."/>
            <person name="Cantor M.N."/>
            <person name="Hua S.X."/>
        </authorList>
    </citation>
    <scope>NUCLEOTIDE SEQUENCE [LARGE SCALE GENOMIC DNA]</scope>
    <source>
        <strain evidence="2 3">441</strain>
    </source>
</reference>
<dbReference type="AlphaFoldDB" id="A0A0C9Z9Q0"/>
<sequence length="107" mass="11884">MERKNPRAKQAPNLGSCSLRTKIGSRTTSLQKEKTTNLPRSSRDMHQLGRPNTQFQNQTSGRVVVWKTSNVLQSAEEAGVDILVDRRIVAAEDNHRDLGMIVEAAEG</sequence>
<proteinExistence type="predicted"/>
<dbReference type="Proteomes" id="UP000054018">
    <property type="component" value="Unassembled WGS sequence"/>
</dbReference>
<dbReference type="HOGENOM" id="CLU_2210998_0_0_1"/>
<evidence type="ECO:0000313" key="3">
    <source>
        <dbReference type="Proteomes" id="UP000054018"/>
    </source>
</evidence>
<name>A0A0C9Z9Q0_9AGAM</name>